<dbReference type="InterPro" id="IPR000531">
    <property type="entry name" value="Beta-barrel_TonB"/>
</dbReference>
<evidence type="ECO:0000256" key="10">
    <source>
        <dbReference type="PROSITE-ProRule" id="PRU01360"/>
    </source>
</evidence>
<evidence type="ECO:0000256" key="9">
    <source>
        <dbReference type="ARBA" id="ARBA00023237"/>
    </source>
</evidence>
<dbReference type="InterPro" id="IPR036942">
    <property type="entry name" value="Beta-barrel_TonB_sf"/>
</dbReference>
<name>A0A174IZB5_BACUN</name>
<comment type="subcellular location">
    <subcellularLocation>
        <location evidence="1 10">Cell outer membrane</location>
        <topology evidence="1 10">Multi-pass membrane protein</topology>
    </subcellularLocation>
</comment>
<proteinExistence type="inferred from homology"/>
<dbReference type="PANTHER" id="PTHR30069">
    <property type="entry name" value="TONB-DEPENDENT OUTER MEMBRANE RECEPTOR"/>
    <property type="match status" value="1"/>
</dbReference>
<feature type="domain" description="TonB-dependent receptor plug" evidence="13">
    <location>
        <begin position="153"/>
        <end position="258"/>
    </location>
</feature>
<dbReference type="Pfam" id="PF07715">
    <property type="entry name" value="Plug"/>
    <property type="match status" value="1"/>
</dbReference>
<dbReference type="AlphaFoldDB" id="A0A174IZB5"/>
<dbReference type="Gene3D" id="2.40.170.20">
    <property type="entry name" value="TonB-dependent receptor, beta-barrel domain"/>
    <property type="match status" value="1"/>
</dbReference>
<keyword evidence="2 10" id="KW-0813">Transport</keyword>
<dbReference type="GO" id="GO:0044718">
    <property type="term" value="P:siderophore transmembrane transport"/>
    <property type="evidence" value="ECO:0007669"/>
    <property type="project" value="TreeGrafter"/>
</dbReference>
<keyword evidence="8 14" id="KW-0675">Receptor</keyword>
<dbReference type="NCBIfam" id="TIGR04056">
    <property type="entry name" value="OMP_RagA_SusC"/>
    <property type="match status" value="1"/>
</dbReference>
<keyword evidence="5" id="KW-0732">Signal</keyword>
<evidence type="ECO:0000256" key="3">
    <source>
        <dbReference type="ARBA" id="ARBA00022452"/>
    </source>
</evidence>
<dbReference type="InterPro" id="IPR008969">
    <property type="entry name" value="CarboxyPept-like_regulatory"/>
</dbReference>
<evidence type="ECO:0000313" key="14">
    <source>
        <dbReference type="EMBL" id="CUO90678.1"/>
    </source>
</evidence>
<evidence type="ECO:0000256" key="2">
    <source>
        <dbReference type="ARBA" id="ARBA00022448"/>
    </source>
</evidence>
<evidence type="ECO:0000256" key="6">
    <source>
        <dbReference type="ARBA" id="ARBA00023077"/>
    </source>
</evidence>
<dbReference type="InterPro" id="IPR037066">
    <property type="entry name" value="Plug_dom_sf"/>
</dbReference>
<dbReference type="Pfam" id="PF00593">
    <property type="entry name" value="TonB_dep_Rec_b-barrel"/>
    <property type="match status" value="1"/>
</dbReference>
<dbReference type="InterPro" id="IPR023997">
    <property type="entry name" value="TonB-dep_OMP_SusC/RagA_CS"/>
</dbReference>
<dbReference type="PROSITE" id="PS52016">
    <property type="entry name" value="TONB_DEPENDENT_REC_3"/>
    <property type="match status" value="1"/>
</dbReference>
<protein>
    <submittedName>
        <fullName evidence="14">TonB-dependent receptor</fullName>
    </submittedName>
</protein>
<dbReference type="Pfam" id="PF13715">
    <property type="entry name" value="CarbopepD_reg_2"/>
    <property type="match status" value="1"/>
</dbReference>
<keyword evidence="4 10" id="KW-0812">Transmembrane</keyword>
<dbReference type="Gene3D" id="2.60.40.1120">
    <property type="entry name" value="Carboxypeptidase-like, regulatory domain"/>
    <property type="match status" value="1"/>
</dbReference>
<evidence type="ECO:0000256" key="11">
    <source>
        <dbReference type="RuleBase" id="RU003357"/>
    </source>
</evidence>
<accession>A0A174IZB5</accession>
<evidence type="ECO:0000256" key="8">
    <source>
        <dbReference type="ARBA" id="ARBA00023170"/>
    </source>
</evidence>
<dbReference type="InterPro" id="IPR023996">
    <property type="entry name" value="TonB-dep_OMP_SusC/RagA"/>
</dbReference>
<evidence type="ECO:0000313" key="15">
    <source>
        <dbReference type="Proteomes" id="UP000095419"/>
    </source>
</evidence>
<feature type="domain" description="TonB-dependent receptor-like beta-barrel" evidence="12">
    <location>
        <begin position="453"/>
        <end position="1019"/>
    </location>
</feature>
<dbReference type="InterPro" id="IPR012910">
    <property type="entry name" value="Plug_dom"/>
</dbReference>
<evidence type="ECO:0000256" key="7">
    <source>
        <dbReference type="ARBA" id="ARBA00023136"/>
    </source>
</evidence>
<evidence type="ECO:0000256" key="4">
    <source>
        <dbReference type="ARBA" id="ARBA00022692"/>
    </source>
</evidence>
<comment type="similarity">
    <text evidence="10 11">Belongs to the TonB-dependent receptor family.</text>
</comment>
<dbReference type="GO" id="GO:0009279">
    <property type="term" value="C:cell outer membrane"/>
    <property type="evidence" value="ECO:0007669"/>
    <property type="project" value="UniProtKB-SubCell"/>
</dbReference>
<dbReference type="SUPFAM" id="SSF56935">
    <property type="entry name" value="Porins"/>
    <property type="match status" value="1"/>
</dbReference>
<dbReference type="NCBIfam" id="TIGR04057">
    <property type="entry name" value="SusC_RagA_signa"/>
    <property type="match status" value="1"/>
</dbReference>
<sequence>MIFHSSFLMERRAFVKPNYLVFMKNVRKYLGLVSMSLVCASPLAAMVIQPFVGVTIVQQNVITVKGQVMDEKGEAIIGANVIVEGTAQGMITDMNGNFSFQCPVGAILKVSYIGYLSQTIKVSGNAGTLKVILKEDAETLDEVVVVGYGMVKKSDLTGSVASVNVDEMAKRNPVNIGQALQGAAAGVQVMRNGGDPSGETTIRIRGIGTVQGSADPLYVIDGIISSASMVNPADIASIEVLKDASATAIYGSRAANGVVMITTKQGDKNKSRINFTANLSVQSVNNTIDVADADLFTWGVRQSKAADGKSLTNLAWGEQYAGQLQTIDWQKEMTRTALSRNYRLSASGGSSTSNYMASIGYTKNDGTIINSWYERITARANAVSKIRDFLTVNTNLAYVRTGSHGGGNMRPYALTVPTMDHLDENGNLMNVPIKYPDGSYGVPLQEMNGDVPRGSDNLVARAYDNDSKNFTDRVQIDFGLTVDILKGLTFKTTNSYNVTNKSSWDYSPRNERTITSDGLDTFSMEMSRSSDWNSENYFNYIFDTKGHHINAMVGQSFNQSVDGFELKGSAKDFPADNYRDIASTLNSTTKNVEGALKVKTTSLSYFGRLIYSYKDKYLFTGTIRRDGSSAFGRTNRWGTFPSASVAWRLNEESFIKNLNIFSNLKFRIGWGKTGSSYGDGSKSIAQISTSKMYYYWWNGVNYTEQMGAAKDKEIDTNLHWETNEQTNLGIDMGFMDNALNVTLDYFIRNSYDLLLDRNMRPSTGFTSIYTNAGKIQNKGFEFAVNYRKTFGDWFVNVGVNGSALRNEVKEVGDPIFATEASKGYEWDNHSIIKNGYAIGSFYGYRVKGIFQNQAEIDALNNASSTGKYQSGSTQPGDYYYWDKDGNGYINADDKDIIGNGFPKLTYGISINANYRKWDFMLYGYGAYGQDILSYSAMSLSSIHNSTGEFQNCLQEYISNAWTPENHSTKYARMTVSDNNKNTRVSDAWIKKGDFFRLQNIQVGYTFDWGMRIYGSIENLFTISSYNKYGDPEIGTGRLNLVGYDSGRYPYQRTYSVGLSLQF</sequence>
<dbReference type="RefSeq" id="WP_016272263.1">
    <property type="nucleotide sequence ID" value="NZ_JADMRS010000016.1"/>
</dbReference>
<organism evidence="14 15">
    <name type="scientific">Bacteroides uniformis</name>
    <dbReference type="NCBI Taxonomy" id="820"/>
    <lineage>
        <taxon>Bacteria</taxon>
        <taxon>Pseudomonadati</taxon>
        <taxon>Bacteroidota</taxon>
        <taxon>Bacteroidia</taxon>
        <taxon>Bacteroidales</taxon>
        <taxon>Bacteroidaceae</taxon>
        <taxon>Bacteroides</taxon>
    </lineage>
</organism>
<dbReference type="Gene3D" id="2.170.130.10">
    <property type="entry name" value="TonB-dependent receptor, plug domain"/>
    <property type="match status" value="1"/>
</dbReference>
<evidence type="ECO:0000259" key="13">
    <source>
        <dbReference type="Pfam" id="PF07715"/>
    </source>
</evidence>
<evidence type="ECO:0000256" key="5">
    <source>
        <dbReference type="ARBA" id="ARBA00022729"/>
    </source>
</evidence>
<dbReference type="GO" id="GO:0015344">
    <property type="term" value="F:siderophore uptake transmembrane transporter activity"/>
    <property type="evidence" value="ECO:0007669"/>
    <property type="project" value="TreeGrafter"/>
</dbReference>
<keyword evidence="9 10" id="KW-0998">Cell outer membrane</keyword>
<evidence type="ECO:0000259" key="12">
    <source>
        <dbReference type="Pfam" id="PF00593"/>
    </source>
</evidence>
<dbReference type="Proteomes" id="UP000095419">
    <property type="component" value="Unassembled WGS sequence"/>
</dbReference>
<dbReference type="InterPro" id="IPR039426">
    <property type="entry name" value="TonB-dep_rcpt-like"/>
</dbReference>
<keyword evidence="6 11" id="KW-0798">TonB box</keyword>
<dbReference type="SUPFAM" id="SSF49464">
    <property type="entry name" value="Carboxypeptidase regulatory domain-like"/>
    <property type="match status" value="1"/>
</dbReference>
<keyword evidence="7 10" id="KW-0472">Membrane</keyword>
<dbReference type="FunFam" id="2.60.40.1120:FF:000003">
    <property type="entry name" value="Outer membrane protein Omp121"/>
    <property type="match status" value="1"/>
</dbReference>
<dbReference type="EMBL" id="CYZF01000007">
    <property type="protein sequence ID" value="CUO90678.1"/>
    <property type="molecule type" value="Genomic_DNA"/>
</dbReference>
<keyword evidence="3 10" id="KW-1134">Transmembrane beta strand</keyword>
<reference evidence="14 15" key="1">
    <citation type="submission" date="2015-09" db="EMBL/GenBank/DDBJ databases">
        <authorList>
            <consortium name="Pathogen Informatics"/>
        </authorList>
    </citation>
    <scope>NUCLEOTIDE SEQUENCE [LARGE SCALE GENOMIC DNA]</scope>
    <source>
        <strain evidence="14 15">2789STDY5608791</strain>
    </source>
</reference>
<dbReference type="PANTHER" id="PTHR30069:SF29">
    <property type="entry name" value="HEMOGLOBIN AND HEMOGLOBIN-HAPTOGLOBIN-BINDING PROTEIN 1-RELATED"/>
    <property type="match status" value="1"/>
</dbReference>
<gene>
    <name evidence="14" type="ORF">ERS417307_02706</name>
</gene>
<dbReference type="FunFam" id="2.170.130.10:FF:000008">
    <property type="entry name" value="SusC/RagA family TonB-linked outer membrane protein"/>
    <property type="match status" value="1"/>
</dbReference>
<evidence type="ECO:0000256" key="1">
    <source>
        <dbReference type="ARBA" id="ARBA00004571"/>
    </source>
</evidence>